<evidence type="ECO:0008006" key="4">
    <source>
        <dbReference type="Google" id="ProtNLM"/>
    </source>
</evidence>
<keyword evidence="1" id="KW-0472">Membrane</keyword>
<keyword evidence="1" id="KW-0812">Transmembrane</keyword>
<comment type="caution">
    <text evidence="2">The sequence shown here is derived from an EMBL/GenBank/DDBJ whole genome shotgun (WGS) entry which is preliminary data.</text>
</comment>
<dbReference type="RefSeq" id="WP_284252078.1">
    <property type="nucleotide sequence ID" value="NZ_BAAAQO010000005.1"/>
</dbReference>
<evidence type="ECO:0000313" key="3">
    <source>
        <dbReference type="Proteomes" id="UP001157034"/>
    </source>
</evidence>
<feature type="transmembrane region" description="Helical" evidence="1">
    <location>
        <begin position="167"/>
        <end position="191"/>
    </location>
</feature>
<feature type="transmembrane region" description="Helical" evidence="1">
    <location>
        <begin position="108"/>
        <end position="129"/>
    </location>
</feature>
<feature type="transmembrane region" description="Helical" evidence="1">
    <location>
        <begin position="135"/>
        <end position="160"/>
    </location>
</feature>
<evidence type="ECO:0000256" key="1">
    <source>
        <dbReference type="SAM" id="Phobius"/>
    </source>
</evidence>
<gene>
    <name evidence="2" type="ORF">GCM10025881_01500</name>
</gene>
<accession>A0ABQ6JYD5</accession>
<evidence type="ECO:0000313" key="2">
    <source>
        <dbReference type="EMBL" id="GMA93326.1"/>
    </source>
</evidence>
<reference evidence="3" key="1">
    <citation type="journal article" date="2019" name="Int. J. Syst. Evol. Microbiol.">
        <title>The Global Catalogue of Microorganisms (GCM) 10K type strain sequencing project: providing services to taxonomists for standard genome sequencing and annotation.</title>
        <authorList>
            <consortium name="The Broad Institute Genomics Platform"/>
            <consortium name="The Broad Institute Genome Sequencing Center for Infectious Disease"/>
            <person name="Wu L."/>
            <person name="Ma J."/>
        </authorList>
    </citation>
    <scope>NUCLEOTIDE SEQUENCE [LARGE SCALE GENOMIC DNA]</scope>
    <source>
        <strain evidence="3">NBRC 108894</strain>
    </source>
</reference>
<feature type="transmembrane region" description="Helical" evidence="1">
    <location>
        <begin position="211"/>
        <end position="232"/>
    </location>
</feature>
<keyword evidence="3" id="KW-1185">Reference proteome</keyword>
<proteinExistence type="predicted"/>
<dbReference type="Proteomes" id="UP001157034">
    <property type="component" value="Unassembled WGS sequence"/>
</dbReference>
<protein>
    <recommendedName>
        <fullName evidence="4">DUF2157 domain-containing protein</fullName>
    </recommendedName>
</protein>
<organism evidence="2 3">
    <name type="scientific">Pseudolysinimonas kribbensis</name>
    <dbReference type="NCBI Taxonomy" id="433641"/>
    <lineage>
        <taxon>Bacteria</taxon>
        <taxon>Bacillati</taxon>
        <taxon>Actinomycetota</taxon>
        <taxon>Actinomycetes</taxon>
        <taxon>Micrococcales</taxon>
        <taxon>Microbacteriaceae</taxon>
        <taxon>Pseudolysinimonas</taxon>
    </lineage>
</organism>
<keyword evidence="1" id="KW-1133">Transmembrane helix</keyword>
<sequence>MTTVAMRHAPGRAPSCRADIAIMRWVRWYSRDLAPEVRDDRLDELTSDLWEQRSAAHRQGAFRAGAAMVARAVRGIPADLAWRRAELRADPALRGVARGWSRGGLLTLTYLVALSALGFAILAWVRIAAAATHGMLLPSATTLTSLAIAVVSVVGGIIMLGAARRRWLAALWLGMGTVLTLHFGFLTFWTLSVTAYALVIRATMNGPLIAVFYWAGLGTVGAFFVVVALAWAPARRPVRSSR</sequence>
<dbReference type="EMBL" id="BSVB01000001">
    <property type="protein sequence ID" value="GMA93326.1"/>
    <property type="molecule type" value="Genomic_DNA"/>
</dbReference>
<name>A0ABQ6JYD5_9MICO</name>